<sequence length="108" mass="12352">MLPYLAAELDIISMTTDDLNQLVTRRDLEQFYSKLINDIAQTISNSLNTKEFYSPKEFSESTGMKYSTVVHYCNTGKLKARQDSPGGTWSIHVSELERFAYEASENTR</sequence>
<organism evidence="1 2">
    <name type="scientific">Marivirga lumbricoides</name>
    <dbReference type="NCBI Taxonomy" id="1046115"/>
    <lineage>
        <taxon>Bacteria</taxon>
        <taxon>Pseudomonadati</taxon>
        <taxon>Bacteroidota</taxon>
        <taxon>Cytophagia</taxon>
        <taxon>Cytophagales</taxon>
        <taxon>Marivirgaceae</taxon>
        <taxon>Marivirga</taxon>
    </lineage>
</organism>
<proteinExistence type="predicted"/>
<gene>
    <name evidence="1" type="ORF">GCM10011506_30210</name>
</gene>
<accession>A0ABQ1ML74</accession>
<reference evidence="2" key="1">
    <citation type="journal article" date="2019" name="Int. J. Syst. Evol. Microbiol.">
        <title>The Global Catalogue of Microorganisms (GCM) 10K type strain sequencing project: providing services to taxonomists for standard genome sequencing and annotation.</title>
        <authorList>
            <consortium name="The Broad Institute Genomics Platform"/>
            <consortium name="The Broad Institute Genome Sequencing Center for Infectious Disease"/>
            <person name="Wu L."/>
            <person name="Ma J."/>
        </authorList>
    </citation>
    <scope>NUCLEOTIDE SEQUENCE [LARGE SCALE GENOMIC DNA]</scope>
    <source>
        <strain evidence="2">CGMCC 1.10832</strain>
    </source>
</reference>
<protein>
    <recommendedName>
        <fullName evidence="3">Helix-turn-helix domain-containing protein</fullName>
    </recommendedName>
</protein>
<keyword evidence="2" id="KW-1185">Reference proteome</keyword>
<name>A0ABQ1ML74_9BACT</name>
<evidence type="ECO:0000313" key="2">
    <source>
        <dbReference type="Proteomes" id="UP000636010"/>
    </source>
</evidence>
<dbReference type="Proteomes" id="UP000636010">
    <property type="component" value="Unassembled WGS sequence"/>
</dbReference>
<dbReference type="EMBL" id="BMEC01000010">
    <property type="protein sequence ID" value="GGC42591.1"/>
    <property type="molecule type" value="Genomic_DNA"/>
</dbReference>
<evidence type="ECO:0008006" key="3">
    <source>
        <dbReference type="Google" id="ProtNLM"/>
    </source>
</evidence>
<evidence type="ECO:0000313" key="1">
    <source>
        <dbReference type="EMBL" id="GGC42591.1"/>
    </source>
</evidence>
<comment type="caution">
    <text evidence="1">The sequence shown here is derived from an EMBL/GenBank/DDBJ whole genome shotgun (WGS) entry which is preliminary data.</text>
</comment>